<dbReference type="PANTHER" id="PTHR31001">
    <property type="entry name" value="UNCHARACTERIZED TRANSCRIPTIONAL REGULATORY PROTEIN"/>
    <property type="match status" value="1"/>
</dbReference>
<comment type="caution">
    <text evidence="5">The sequence shown here is derived from an EMBL/GenBank/DDBJ whole genome shotgun (WGS) entry which is preliminary data.</text>
</comment>
<dbReference type="InterPro" id="IPR036864">
    <property type="entry name" value="Zn2-C6_fun-type_DNA-bd_sf"/>
</dbReference>
<reference evidence="5 6" key="1">
    <citation type="submission" date="2024-02" db="EMBL/GenBank/DDBJ databases">
        <title>De novo assembly and annotation of 12 fungi associated with fruit tree decline syndrome in Ontario, Canada.</title>
        <authorList>
            <person name="Sulman M."/>
            <person name="Ellouze W."/>
            <person name="Ilyukhin E."/>
        </authorList>
    </citation>
    <scope>NUCLEOTIDE SEQUENCE [LARGE SCALE GENOMIC DNA]</scope>
    <source>
        <strain evidence="5 6">M169</strain>
    </source>
</reference>
<keyword evidence="6" id="KW-1185">Reference proteome</keyword>
<evidence type="ECO:0000259" key="4">
    <source>
        <dbReference type="PROSITE" id="PS50048"/>
    </source>
</evidence>
<sequence length="201" mass="21464">MPNNGDTSNYTSVFRLTPLGDPHRKVIKRNRQVVSCVPCRTRKLKCDRQQPCTSCVKRSDAVSCRFFGASGAASVGGHSPSVPRKQMQIRLQQLEDLVNGMITESGDSAAKDTRGATPSTEGPQLAVSASSRDEAVSPGQSSTQEHLGSEASNVRYAGGTSYAAVLECIHNLQEIVDEEAPDYLSASSQHLSRPGIPVGYG</sequence>
<feature type="compositionally biased region" description="Polar residues" evidence="3">
    <location>
        <begin position="138"/>
        <end position="151"/>
    </location>
</feature>
<gene>
    <name evidence="5" type="ORF">SLS63_012638</name>
</gene>
<accession>A0ABR1NQQ9</accession>
<evidence type="ECO:0000256" key="2">
    <source>
        <dbReference type="ARBA" id="ARBA00023242"/>
    </source>
</evidence>
<feature type="domain" description="Zn(2)-C6 fungal-type" evidence="4">
    <location>
        <begin position="35"/>
        <end position="66"/>
    </location>
</feature>
<evidence type="ECO:0000256" key="1">
    <source>
        <dbReference type="ARBA" id="ARBA00004123"/>
    </source>
</evidence>
<name>A0ABR1NQQ9_DIAER</name>
<dbReference type="CDD" id="cd00067">
    <property type="entry name" value="GAL4"/>
    <property type="match status" value="1"/>
</dbReference>
<dbReference type="Pfam" id="PF00172">
    <property type="entry name" value="Zn_clus"/>
    <property type="match status" value="1"/>
</dbReference>
<dbReference type="Gene3D" id="4.10.240.10">
    <property type="entry name" value="Zn(2)-C6 fungal-type DNA-binding domain"/>
    <property type="match status" value="1"/>
</dbReference>
<evidence type="ECO:0000313" key="6">
    <source>
        <dbReference type="Proteomes" id="UP001430848"/>
    </source>
</evidence>
<evidence type="ECO:0000256" key="3">
    <source>
        <dbReference type="SAM" id="MobiDB-lite"/>
    </source>
</evidence>
<dbReference type="InterPro" id="IPR001138">
    <property type="entry name" value="Zn2Cys6_DnaBD"/>
</dbReference>
<dbReference type="PROSITE" id="PS50048">
    <property type="entry name" value="ZN2_CY6_FUNGAL_2"/>
    <property type="match status" value="1"/>
</dbReference>
<dbReference type="InterPro" id="IPR050613">
    <property type="entry name" value="Sec_Metabolite_Reg"/>
</dbReference>
<dbReference type="EMBL" id="JAKNSF020000144">
    <property type="protein sequence ID" value="KAK7711627.1"/>
    <property type="molecule type" value="Genomic_DNA"/>
</dbReference>
<dbReference type="Proteomes" id="UP001430848">
    <property type="component" value="Unassembled WGS sequence"/>
</dbReference>
<comment type="subcellular location">
    <subcellularLocation>
        <location evidence="1">Nucleus</location>
    </subcellularLocation>
</comment>
<dbReference type="PANTHER" id="PTHR31001:SF40">
    <property type="entry name" value="ZN(II)2CYS6 TRANSCRIPTION FACTOR (EUROFUNG)"/>
    <property type="match status" value="1"/>
</dbReference>
<feature type="compositionally biased region" description="Polar residues" evidence="3">
    <location>
        <begin position="116"/>
        <end position="130"/>
    </location>
</feature>
<dbReference type="SUPFAM" id="SSF57701">
    <property type="entry name" value="Zn2/Cys6 DNA-binding domain"/>
    <property type="match status" value="1"/>
</dbReference>
<keyword evidence="2" id="KW-0539">Nucleus</keyword>
<proteinExistence type="predicted"/>
<feature type="region of interest" description="Disordered" evidence="3">
    <location>
        <begin position="105"/>
        <end position="151"/>
    </location>
</feature>
<dbReference type="PROSITE" id="PS00463">
    <property type="entry name" value="ZN2_CY6_FUNGAL_1"/>
    <property type="match status" value="1"/>
</dbReference>
<evidence type="ECO:0000313" key="5">
    <source>
        <dbReference type="EMBL" id="KAK7711627.1"/>
    </source>
</evidence>
<organism evidence="5 6">
    <name type="scientific">Diaporthe eres</name>
    <name type="common">Phomopsis oblonga</name>
    <dbReference type="NCBI Taxonomy" id="83184"/>
    <lineage>
        <taxon>Eukaryota</taxon>
        <taxon>Fungi</taxon>
        <taxon>Dikarya</taxon>
        <taxon>Ascomycota</taxon>
        <taxon>Pezizomycotina</taxon>
        <taxon>Sordariomycetes</taxon>
        <taxon>Sordariomycetidae</taxon>
        <taxon>Diaporthales</taxon>
        <taxon>Diaporthaceae</taxon>
        <taxon>Diaporthe</taxon>
        <taxon>Diaporthe eres species complex</taxon>
    </lineage>
</organism>
<dbReference type="SMART" id="SM00066">
    <property type="entry name" value="GAL4"/>
    <property type="match status" value="1"/>
</dbReference>
<protein>
    <recommendedName>
        <fullName evidence="4">Zn(2)-C6 fungal-type domain-containing protein</fullName>
    </recommendedName>
</protein>